<dbReference type="Proteomes" id="UP000634136">
    <property type="component" value="Unassembled WGS sequence"/>
</dbReference>
<evidence type="ECO:0000313" key="1">
    <source>
        <dbReference type="EMBL" id="KAF7827768.1"/>
    </source>
</evidence>
<organism evidence="1 2">
    <name type="scientific">Senna tora</name>
    <dbReference type="NCBI Taxonomy" id="362788"/>
    <lineage>
        <taxon>Eukaryota</taxon>
        <taxon>Viridiplantae</taxon>
        <taxon>Streptophyta</taxon>
        <taxon>Embryophyta</taxon>
        <taxon>Tracheophyta</taxon>
        <taxon>Spermatophyta</taxon>
        <taxon>Magnoliopsida</taxon>
        <taxon>eudicotyledons</taxon>
        <taxon>Gunneridae</taxon>
        <taxon>Pentapetalae</taxon>
        <taxon>rosids</taxon>
        <taxon>fabids</taxon>
        <taxon>Fabales</taxon>
        <taxon>Fabaceae</taxon>
        <taxon>Caesalpinioideae</taxon>
        <taxon>Cassia clade</taxon>
        <taxon>Senna</taxon>
    </lineage>
</organism>
<accession>A0A834TTC5</accession>
<name>A0A834TTC5_9FABA</name>
<reference evidence="1" key="1">
    <citation type="submission" date="2020-09" db="EMBL/GenBank/DDBJ databases">
        <title>Genome-Enabled Discovery of Anthraquinone Biosynthesis in Senna tora.</title>
        <authorList>
            <person name="Kang S.-H."/>
            <person name="Pandey R.P."/>
            <person name="Lee C.-M."/>
            <person name="Sim J.-S."/>
            <person name="Jeong J.-T."/>
            <person name="Choi B.-S."/>
            <person name="Jung M."/>
            <person name="Ginzburg D."/>
            <person name="Zhao K."/>
            <person name="Won S.Y."/>
            <person name="Oh T.-J."/>
            <person name="Yu Y."/>
            <person name="Kim N.-H."/>
            <person name="Lee O.R."/>
            <person name="Lee T.-H."/>
            <person name="Bashyal P."/>
            <person name="Kim T.-S."/>
            <person name="Lee W.-H."/>
            <person name="Kawkins C."/>
            <person name="Kim C.-K."/>
            <person name="Kim J.S."/>
            <person name="Ahn B.O."/>
            <person name="Rhee S.Y."/>
            <person name="Sohng J.K."/>
        </authorList>
    </citation>
    <scope>NUCLEOTIDE SEQUENCE</scope>
    <source>
        <tissue evidence="1">Leaf</tissue>
    </source>
</reference>
<dbReference type="EMBL" id="JAAIUW010000006">
    <property type="protein sequence ID" value="KAF7827768.1"/>
    <property type="molecule type" value="Genomic_DNA"/>
</dbReference>
<evidence type="ECO:0000313" key="2">
    <source>
        <dbReference type="Proteomes" id="UP000634136"/>
    </source>
</evidence>
<keyword evidence="2" id="KW-1185">Reference proteome</keyword>
<gene>
    <name evidence="1" type="ORF">G2W53_018932</name>
</gene>
<proteinExistence type="predicted"/>
<comment type="caution">
    <text evidence="1">The sequence shown here is derived from an EMBL/GenBank/DDBJ whole genome shotgun (WGS) entry which is preliminary data.</text>
</comment>
<protein>
    <submittedName>
        <fullName evidence="1">Uncharacterized protein</fullName>
    </submittedName>
</protein>
<dbReference type="AlphaFoldDB" id="A0A834TTC5"/>
<sequence>MPLASLVPASREVFFRFCEQQQSLFPLVFGEGSDFAYFNNPVSSQSGEGGCIGPLSDPSSSRCSASSFPLSILLNISKTSSMEGLNSLSLYDISSISTTPKLYTSLLLNVVGFDIAVDGVEGMEIS</sequence>